<comment type="similarity">
    <text evidence="1 4">Belongs to the CAP family.</text>
</comment>
<dbReference type="Pfam" id="PF21938">
    <property type="entry name" value="CAP_N"/>
    <property type="match status" value="1"/>
</dbReference>
<dbReference type="PROSITE" id="PS01088">
    <property type="entry name" value="CAP_1"/>
    <property type="match status" value="1"/>
</dbReference>
<dbReference type="SUPFAM" id="SSF101278">
    <property type="entry name" value="N-terminal domain of adenylylcyclase associated protein, CAP"/>
    <property type="match status" value="1"/>
</dbReference>
<feature type="region of interest" description="Disordered" evidence="5">
    <location>
        <begin position="394"/>
        <end position="434"/>
    </location>
</feature>
<dbReference type="GO" id="GO:0007015">
    <property type="term" value="P:actin filament organization"/>
    <property type="evidence" value="ECO:0007669"/>
    <property type="project" value="TreeGrafter"/>
</dbReference>
<dbReference type="SUPFAM" id="SSF69340">
    <property type="entry name" value="C-terminal domain of adenylylcyclase associated protein"/>
    <property type="match status" value="1"/>
</dbReference>
<dbReference type="InterPro" id="IPR001837">
    <property type="entry name" value="Adenylate_cyclase-assoc_CAP"/>
</dbReference>
<feature type="region of interest" description="Disordered" evidence="5">
    <location>
        <begin position="333"/>
        <end position="365"/>
    </location>
</feature>
<dbReference type="Pfam" id="PF08603">
    <property type="entry name" value="CAP_C"/>
    <property type="match status" value="1"/>
</dbReference>
<dbReference type="PROSITE" id="PS01089">
    <property type="entry name" value="CAP_2"/>
    <property type="match status" value="1"/>
</dbReference>
<name>A0A9W6T1I5_CANBO</name>
<evidence type="ECO:0000256" key="4">
    <source>
        <dbReference type="RuleBase" id="RU000647"/>
    </source>
</evidence>
<dbReference type="InterPro" id="IPR018106">
    <property type="entry name" value="CAP_CS_N"/>
</dbReference>
<dbReference type="InterPro" id="IPR028417">
    <property type="entry name" value="CAP_CS_C"/>
</dbReference>
<dbReference type="InterPro" id="IPR006599">
    <property type="entry name" value="CARP_motif"/>
</dbReference>
<comment type="function">
    <text evidence="2">The N-terminal domain binds to adenylyl cyclase, thereby enabling adenylyl cyclase to be activated by upstream regulatory signals, such as Ras. The C-terminal domain is required for normal cellular morphology and growth control.</text>
</comment>
<dbReference type="GO" id="GO:0019933">
    <property type="term" value="P:cAMP-mediated signaling"/>
    <property type="evidence" value="ECO:0007669"/>
    <property type="project" value="TreeGrafter"/>
</dbReference>
<dbReference type="InterPro" id="IPR036223">
    <property type="entry name" value="CAP_C_sf"/>
</dbReference>
<feature type="compositionally biased region" description="Basic and acidic residues" evidence="5">
    <location>
        <begin position="394"/>
        <end position="407"/>
    </location>
</feature>
<dbReference type="InterPro" id="IPR036222">
    <property type="entry name" value="CAP_N_sf"/>
</dbReference>
<dbReference type="GO" id="GO:0003779">
    <property type="term" value="F:actin binding"/>
    <property type="evidence" value="ECO:0007669"/>
    <property type="project" value="InterPro"/>
</dbReference>
<feature type="domain" description="C-CAP/cofactor C-like" evidence="6">
    <location>
        <begin position="435"/>
        <end position="582"/>
    </location>
</feature>
<evidence type="ECO:0000256" key="3">
    <source>
        <dbReference type="ARBA" id="ARBA00072052"/>
    </source>
</evidence>
<dbReference type="InterPro" id="IPR053950">
    <property type="entry name" value="CAP_N"/>
</dbReference>
<dbReference type="Pfam" id="PF01213">
    <property type="entry name" value="CAP_N-CM"/>
    <property type="match status" value="1"/>
</dbReference>
<feature type="compositionally biased region" description="Low complexity" evidence="5">
    <location>
        <begin position="333"/>
        <end position="350"/>
    </location>
</feature>
<evidence type="ECO:0000256" key="2">
    <source>
        <dbReference type="ARBA" id="ARBA00054756"/>
    </source>
</evidence>
<dbReference type="EMBL" id="BSXN01001018">
    <property type="protein sequence ID" value="GME71141.1"/>
    <property type="molecule type" value="Genomic_DNA"/>
</dbReference>
<dbReference type="FunFam" id="1.25.40.330:FF:000001">
    <property type="entry name" value="Adenylyl cyclase-associated protein"/>
    <property type="match status" value="1"/>
</dbReference>
<evidence type="ECO:0000256" key="1">
    <source>
        <dbReference type="ARBA" id="ARBA00007659"/>
    </source>
</evidence>
<feature type="region of interest" description="Disordered" evidence="5">
    <location>
        <begin position="109"/>
        <end position="140"/>
    </location>
</feature>
<dbReference type="PANTHER" id="PTHR10652">
    <property type="entry name" value="ADENYLYL CYCLASE-ASSOCIATED PROTEIN"/>
    <property type="match status" value="1"/>
</dbReference>
<keyword evidence="8" id="KW-1185">Reference proteome</keyword>
<comment type="caution">
    <text evidence="7">The sequence shown here is derived from an EMBL/GenBank/DDBJ whole genome shotgun (WGS) entry which is preliminary data.</text>
</comment>
<reference evidence="7" key="1">
    <citation type="submission" date="2023-04" db="EMBL/GenBank/DDBJ databases">
        <title>Candida boidinii NBRC 10035.</title>
        <authorList>
            <person name="Ichikawa N."/>
            <person name="Sato H."/>
            <person name="Tonouchi N."/>
        </authorList>
    </citation>
    <scope>NUCLEOTIDE SEQUENCE</scope>
    <source>
        <strain evidence="7">NBRC 10035</strain>
    </source>
</reference>
<dbReference type="Proteomes" id="UP001165120">
    <property type="component" value="Unassembled WGS sequence"/>
</dbReference>
<evidence type="ECO:0000313" key="7">
    <source>
        <dbReference type="EMBL" id="GME71141.1"/>
    </source>
</evidence>
<dbReference type="AlphaFoldDB" id="A0A9W6T1I5"/>
<protein>
    <recommendedName>
        <fullName evidence="3 4">Adenylyl cyclase-associated protein</fullName>
    </recommendedName>
</protein>
<dbReference type="SMART" id="SM00673">
    <property type="entry name" value="CARP"/>
    <property type="match status" value="2"/>
</dbReference>
<dbReference type="InterPro" id="IPR013992">
    <property type="entry name" value="Adenylate_cyclase-assoc_CAP_N"/>
</dbReference>
<dbReference type="Gene3D" id="1.25.40.330">
    <property type="entry name" value="Adenylate cyclase-associated CAP, N-terminal domain"/>
    <property type="match status" value="1"/>
</dbReference>
<dbReference type="InterPro" id="IPR017901">
    <property type="entry name" value="C-CAP_CF_C-like"/>
</dbReference>
<sequence length="591" mass="64884">MALDSYSTCNYATRAVENSYTRLYLLIHARFKLQPIDKRSDDLNLQLTTNHIYFKQIRYKFINLNKLKMSNENFSIHGYNLVTLLKRLEAATSRLEDVTIFQESNVKENGAGATSSTEQKSIEADPTSTESAIPVSAPAPAPAPVVEELPKSIKEFDNFISDFVQPFVDISEKIDSLVFEQAKLFKDALIEERKFLLAAAKSKKLPSTDAKFAEALTPINKLITEVVQLKDENRSSKVYNNLNTVAEGIPALAWICTDTPVSFIPDFKDSAQFWSNRILKEFKDSDPNQVEWTKLFSKFFDGLKNYVKEYHTTGPTFNNDGGDFIENLKKSDAATPAAPAAPAAPVASAGGPPPPPPPPPASVFEVSKTKEPASGINAVFSELNKGSAITSGLKKVDKSQMTHKNPELRASAIVPSKKGKPVPPKKPSELTNKKPPVRELQDTKWMISNFENVPDMITIEGEMHQSVFISGCSSCIIRIKGKVTTISINDCKKIGVVVDSTISGIDVIRSKSFEIQVVEVVPNISIDQSDSGSIYLSSKSLATEIYTSCTTSLNINIPDGEDMKELPAPEQLKLTISDNGKLVSSVVEHAG</sequence>
<organism evidence="7 8">
    <name type="scientific">Candida boidinii</name>
    <name type="common">Yeast</name>
    <dbReference type="NCBI Taxonomy" id="5477"/>
    <lineage>
        <taxon>Eukaryota</taxon>
        <taxon>Fungi</taxon>
        <taxon>Dikarya</taxon>
        <taxon>Ascomycota</taxon>
        <taxon>Saccharomycotina</taxon>
        <taxon>Pichiomycetes</taxon>
        <taxon>Pichiales</taxon>
        <taxon>Pichiaceae</taxon>
        <taxon>Ogataea</taxon>
        <taxon>Ogataea/Candida clade</taxon>
    </lineage>
</organism>
<dbReference type="InterPro" id="IPR013912">
    <property type="entry name" value="Adenylate_cyclase-assoc_CAP_C"/>
</dbReference>
<evidence type="ECO:0000256" key="5">
    <source>
        <dbReference type="SAM" id="MobiDB-lite"/>
    </source>
</evidence>
<dbReference type="GO" id="GO:0008179">
    <property type="term" value="F:adenylate cyclase binding"/>
    <property type="evidence" value="ECO:0007669"/>
    <property type="project" value="TreeGrafter"/>
</dbReference>
<proteinExistence type="inferred from homology"/>
<evidence type="ECO:0000313" key="8">
    <source>
        <dbReference type="Proteomes" id="UP001165120"/>
    </source>
</evidence>
<dbReference type="PANTHER" id="PTHR10652:SF0">
    <property type="entry name" value="ADENYLYL CYCLASE-ASSOCIATED PROTEIN"/>
    <property type="match status" value="1"/>
</dbReference>
<dbReference type="InterPro" id="IPR016098">
    <property type="entry name" value="CAP/MinC_C"/>
</dbReference>
<dbReference type="GO" id="GO:0005737">
    <property type="term" value="C:cytoplasm"/>
    <property type="evidence" value="ECO:0007669"/>
    <property type="project" value="TreeGrafter"/>
</dbReference>
<dbReference type="PROSITE" id="PS51329">
    <property type="entry name" value="C_CAP_COFACTOR_C"/>
    <property type="match status" value="1"/>
</dbReference>
<feature type="compositionally biased region" description="Pro residues" evidence="5">
    <location>
        <begin position="351"/>
        <end position="361"/>
    </location>
</feature>
<dbReference type="Gene3D" id="2.160.20.70">
    <property type="match status" value="1"/>
</dbReference>
<evidence type="ECO:0000259" key="6">
    <source>
        <dbReference type="PROSITE" id="PS51329"/>
    </source>
</evidence>
<gene>
    <name evidence="7" type="ORF">Cboi02_000310000</name>
</gene>
<accession>A0A9W6T1I5</accession>